<sequence length="779" mass="86412">MINSPSPEDCERIASRMDGFLYRCRYDEELTMLFIIGAVQATTGYPRESLLNNCELSYAHLINPDDQAMCRGSRIRAIMDDSEWSIDYRIWHPQEGWRWVNERGAALLDDNGEVAYLEGAIVDISARKEAEQALARTTHALRERFKEVACLGEVAALTNKDISIDETLTAIVGLLPSGWQYPSRCEAIINYRGKRFATSRREPHETRLEAPIRASGENVGQITVWYVLPPPDANQPFLNEESVLLERTAIIIGQYLTRKHAEREREQLMRLIEASPDYIGMSNPKGMILYQNPALSKLTGFDTAADDLWLRDAHPDWAASKLYQEALPAAAQHGQWQGETEIFDGQGGTIPVSQTIVAHTDSRGDVEIFSTIMQNLSASREANRVKSNFLAAVSHDLRTPLNAIIGYSDLLCRSELDNKQREFVALTRRASDKLLLLIDMLLDLSRLEHGKLKLRREDFDIVDFVTSQVELVKPRAENKGVAVKQHIAPEIPRYVEGDAARVGQIISNLLGNAVKFTDTGEVTIKLAQASPDWIHIQVSDNGPGIPEEERQRIFDWFSQGHMGTEQREGTGLGLKICLELVRLMGGSIDVDDNPAGGAIFTVIIPLPRAAGEDNRRSSQADSADNPATAQSRQVKPPESSTEELRRTDGGKLNLLVAEDEPTNALLLLRLLEQYGVQADLVNDGQQAYEKGSSGDYDGILMDAQMPLMSGEEAIAAIRSYESEHSKEPIPIIVISAHAIEEVKNSALDAGADQYITKPISFNALGNVLKRLAGVQAIQL</sequence>
<dbReference type="InterPro" id="IPR035965">
    <property type="entry name" value="PAS-like_dom_sf"/>
</dbReference>
<dbReference type="SUPFAM" id="SSF55785">
    <property type="entry name" value="PYP-like sensor domain (PAS domain)"/>
    <property type="match status" value="2"/>
</dbReference>
<dbReference type="Gene3D" id="3.40.50.2300">
    <property type="match status" value="1"/>
</dbReference>
<evidence type="ECO:0000256" key="5">
    <source>
        <dbReference type="ARBA" id="ARBA00022777"/>
    </source>
</evidence>
<dbReference type="InterPro" id="IPR003661">
    <property type="entry name" value="HisK_dim/P_dom"/>
</dbReference>
<dbReference type="EC" id="2.7.13.3" evidence="2"/>
<evidence type="ECO:0000256" key="1">
    <source>
        <dbReference type="ARBA" id="ARBA00000085"/>
    </source>
</evidence>
<evidence type="ECO:0000256" key="6">
    <source>
        <dbReference type="ARBA" id="ARBA00023012"/>
    </source>
</evidence>
<gene>
    <name evidence="13" type="ORF">HH1059_14930</name>
</gene>
<dbReference type="InterPro" id="IPR000700">
    <property type="entry name" value="PAS-assoc_C"/>
</dbReference>
<dbReference type="SUPFAM" id="SSF47384">
    <property type="entry name" value="Homodimeric domain of signal transducing histidine kinase"/>
    <property type="match status" value="1"/>
</dbReference>
<dbReference type="InterPro" id="IPR001789">
    <property type="entry name" value="Sig_transdc_resp-reg_receiver"/>
</dbReference>
<dbReference type="InterPro" id="IPR005467">
    <property type="entry name" value="His_kinase_dom"/>
</dbReference>
<accession>A0A110B5L1</accession>
<dbReference type="OrthoDB" id="9806130at2"/>
<evidence type="ECO:0000256" key="7">
    <source>
        <dbReference type="PROSITE-ProRule" id="PRU00169"/>
    </source>
</evidence>
<dbReference type="SUPFAM" id="SSF52172">
    <property type="entry name" value="CheY-like"/>
    <property type="match status" value="1"/>
</dbReference>
<feature type="domain" description="PAC" evidence="12">
    <location>
        <begin position="84"/>
        <end position="136"/>
    </location>
</feature>
<dbReference type="InterPro" id="IPR036097">
    <property type="entry name" value="HisK_dim/P_sf"/>
</dbReference>
<dbReference type="AlphaFoldDB" id="A0A110B5L1"/>
<dbReference type="PRINTS" id="PR00344">
    <property type="entry name" value="BCTRLSENSOR"/>
</dbReference>
<evidence type="ECO:0000313" key="14">
    <source>
        <dbReference type="Proteomes" id="UP000218890"/>
    </source>
</evidence>
<dbReference type="SUPFAM" id="SSF55874">
    <property type="entry name" value="ATPase domain of HSP90 chaperone/DNA topoisomerase II/histidine kinase"/>
    <property type="match status" value="1"/>
</dbReference>
<dbReference type="Gene3D" id="3.30.450.20">
    <property type="entry name" value="PAS domain"/>
    <property type="match status" value="2"/>
</dbReference>
<dbReference type="CDD" id="cd16922">
    <property type="entry name" value="HATPase_EvgS-ArcB-TorS-like"/>
    <property type="match status" value="1"/>
</dbReference>
<evidence type="ECO:0000259" key="11">
    <source>
        <dbReference type="PROSITE" id="PS50112"/>
    </source>
</evidence>
<dbReference type="CDD" id="cd17546">
    <property type="entry name" value="REC_hyHK_CKI1_RcsC-like"/>
    <property type="match status" value="1"/>
</dbReference>
<dbReference type="NCBIfam" id="TIGR00229">
    <property type="entry name" value="sensory_box"/>
    <property type="match status" value="2"/>
</dbReference>
<dbReference type="Gene3D" id="3.30.565.10">
    <property type="entry name" value="Histidine kinase-like ATPase, C-terminal domain"/>
    <property type="match status" value="1"/>
</dbReference>
<dbReference type="PROSITE" id="PS50110">
    <property type="entry name" value="RESPONSE_REGULATORY"/>
    <property type="match status" value="1"/>
</dbReference>
<dbReference type="Pfam" id="PF00512">
    <property type="entry name" value="HisKA"/>
    <property type="match status" value="1"/>
</dbReference>
<dbReference type="CDD" id="cd00130">
    <property type="entry name" value="PAS"/>
    <property type="match status" value="1"/>
</dbReference>
<protein>
    <recommendedName>
        <fullName evidence="2">histidine kinase</fullName>
        <ecNumber evidence="2">2.7.13.3</ecNumber>
    </recommendedName>
</protein>
<dbReference type="KEGG" id="hhk:HH1059_14930"/>
<dbReference type="RefSeq" id="WP_096409600.1">
    <property type="nucleotide sequence ID" value="NZ_AP017372.2"/>
</dbReference>
<dbReference type="InterPro" id="IPR003594">
    <property type="entry name" value="HATPase_dom"/>
</dbReference>
<dbReference type="Pfam" id="PF08447">
    <property type="entry name" value="PAS_3"/>
    <property type="match status" value="1"/>
</dbReference>
<feature type="modified residue" description="4-aspartylphosphate" evidence="7">
    <location>
        <position position="702"/>
    </location>
</feature>
<keyword evidence="4" id="KW-0808">Transferase</keyword>
<evidence type="ECO:0000313" key="13">
    <source>
        <dbReference type="EMBL" id="BAU58198.1"/>
    </source>
</evidence>
<dbReference type="SMART" id="SM00448">
    <property type="entry name" value="REC"/>
    <property type="match status" value="1"/>
</dbReference>
<dbReference type="FunFam" id="3.30.565.10:FF:000010">
    <property type="entry name" value="Sensor histidine kinase RcsC"/>
    <property type="match status" value="1"/>
</dbReference>
<evidence type="ECO:0000256" key="8">
    <source>
        <dbReference type="SAM" id="MobiDB-lite"/>
    </source>
</evidence>
<keyword evidence="5 13" id="KW-0418">Kinase</keyword>
<dbReference type="PANTHER" id="PTHR43047:SF64">
    <property type="entry name" value="HISTIDINE KINASE CONTAINING CHEY-HOMOLOGOUS RECEIVER DOMAIN AND PAS DOMAIN-RELATED"/>
    <property type="match status" value="1"/>
</dbReference>
<dbReference type="Pfam" id="PF02518">
    <property type="entry name" value="HATPase_c"/>
    <property type="match status" value="1"/>
</dbReference>
<dbReference type="PROSITE" id="PS50109">
    <property type="entry name" value="HIS_KIN"/>
    <property type="match status" value="1"/>
</dbReference>
<dbReference type="Proteomes" id="UP000218890">
    <property type="component" value="Chromosome"/>
</dbReference>
<dbReference type="InterPro" id="IPR004358">
    <property type="entry name" value="Sig_transdc_His_kin-like_C"/>
</dbReference>
<dbReference type="PROSITE" id="PS50113">
    <property type="entry name" value="PAC"/>
    <property type="match status" value="1"/>
</dbReference>
<evidence type="ECO:0000259" key="9">
    <source>
        <dbReference type="PROSITE" id="PS50109"/>
    </source>
</evidence>
<dbReference type="PROSITE" id="PS50112">
    <property type="entry name" value="PAS"/>
    <property type="match status" value="1"/>
</dbReference>
<dbReference type="SMART" id="SM00387">
    <property type="entry name" value="HATPase_c"/>
    <property type="match status" value="1"/>
</dbReference>
<evidence type="ECO:0000256" key="3">
    <source>
        <dbReference type="ARBA" id="ARBA00022553"/>
    </source>
</evidence>
<evidence type="ECO:0000259" key="10">
    <source>
        <dbReference type="PROSITE" id="PS50110"/>
    </source>
</evidence>
<dbReference type="EMBL" id="AP017372">
    <property type="protein sequence ID" value="BAU58198.1"/>
    <property type="molecule type" value="Genomic_DNA"/>
</dbReference>
<dbReference type="InterPro" id="IPR001610">
    <property type="entry name" value="PAC"/>
</dbReference>
<keyword evidence="3 7" id="KW-0597">Phosphoprotein</keyword>
<dbReference type="InterPro" id="IPR011006">
    <property type="entry name" value="CheY-like_superfamily"/>
</dbReference>
<evidence type="ECO:0000256" key="2">
    <source>
        <dbReference type="ARBA" id="ARBA00012438"/>
    </source>
</evidence>
<dbReference type="SMART" id="SM00086">
    <property type="entry name" value="PAC"/>
    <property type="match status" value="1"/>
</dbReference>
<dbReference type="GO" id="GO:0000155">
    <property type="term" value="F:phosphorelay sensor kinase activity"/>
    <property type="evidence" value="ECO:0007669"/>
    <property type="project" value="InterPro"/>
</dbReference>
<dbReference type="Gene3D" id="1.10.287.130">
    <property type="match status" value="1"/>
</dbReference>
<keyword evidence="14" id="KW-1185">Reference proteome</keyword>
<dbReference type="SMART" id="SM00388">
    <property type="entry name" value="HisKA"/>
    <property type="match status" value="1"/>
</dbReference>
<dbReference type="PANTHER" id="PTHR43047">
    <property type="entry name" value="TWO-COMPONENT HISTIDINE PROTEIN KINASE"/>
    <property type="match status" value="1"/>
</dbReference>
<evidence type="ECO:0000259" key="12">
    <source>
        <dbReference type="PROSITE" id="PS50113"/>
    </source>
</evidence>
<feature type="domain" description="Response regulatory" evidence="10">
    <location>
        <begin position="653"/>
        <end position="772"/>
    </location>
</feature>
<organism evidence="13 14">
    <name type="scientific">Halorhodospira halochloris</name>
    <name type="common">Ectothiorhodospira halochloris</name>
    <dbReference type="NCBI Taxonomy" id="1052"/>
    <lineage>
        <taxon>Bacteria</taxon>
        <taxon>Pseudomonadati</taxon>
        <taxon>Pseudomonadota</taxon>
        <taxon>Gammaproteobacteria</taxon>
        <taxon>Chromatiales</taxon>
        <taxon>Ectothiorhodospiraceae</taxon>
        <taxon>Halorhodospira</taxon>
    </lineage>
</organism>
<dbReference type="CDD" id="cd00082">
    <property type="entry name" value="HisKA"/>
    <property type="match status" value="1"/>
</dbReference>
<dbReference type="Pfam" id="PF00072">
    <property type="entry name" value="Response_reg"/>
    <property type="match status" value="1"/>
</dbReference>
<comment type="catalytic activity">
    <reaction evidence="1">
        <text>ATP + protein L-histidine = ADP + protein N-phospho-L-histidine.</text>
        <dbReference type="EC" id="2.7.13.3"/>
    </reaction>
</comment>
<proteinExistence type="predicted"/>
<feature type="domain" description="Histidine kinase" evidence="9">
    <location>
        <begin position="392"/>
        <end position="608"/>
    </location>
</feature>
<keyword evidence="6" id="KW-0902">Two-component regulatory system</keyword>
<feature type="domain" description="PAS" evidence="11">
    <location>
        <begin position="264"/>
        <end position="301"/>
    </location>
</feature>
<name>A0A110B5L1_HALHR</name>
<feature type="region of interest" description="Disordered" evidence="8">
    <location>
        <begin position="611"/>
        <end position="647"/>
    </location>
</feature>
<dbReference type="InterPro" id="IPR036890">
    <property type="entry name" value="HATPase_C_sf"/>
</dbReference>
<reference evidence="13" key="1">
    <citation type="submission" date="2016-02" db="EMBL/GenBank/DDBJ databases">
        <title>Halorhodospira halochloris DSM-1059 complete genome, version 2.</title>
        <authorList>
            <person name="Tsukatani Y."/>
        </authorList>
    </citation>
    <scope>NUCLEOTIDE SEQUENCE</scope>
    <source>
        <strain evidence="13">DSM 1059</strain>
    </source>
</reference>
<dbReference type="Pfam" id="PF13426">
    <property type="entry name" value="PAS_9"/>
    <property type="match status" value="1"/>
</dbReference>
<feature type="compositionally biased region" description="Polar residues" evidence="8">
    <location>
        <begin position="619"/>
        <end position="633"/>
    </location>
</feature>
<dbReference type="InterPro" id="IPR013655">
    <property type="entry name" value="PAS_fold_3"/>
</dbReference>
<evidence type="ECO:0000256" key="4">
    <source>
        <dbReference type="ARBA" id="ARBA00022679"/>
    </source>
</evidence>
<dbReference type="InterPro" id="IPR000014">
    <property type="entry name" value="PAS"/>
</dbReference>